<name>A0A6J4CYA6_9HELI</name>
<dbReference type="Proteomes" id="UP000317935">
    <property type="component" value="Chromosome"/>
</dbReference>
<feature type="compositionally biased region" description="Polar residues" evidence="1">
    <location>
        <begin position="75"/>
        <end position="87"/>
    </location>
</feature>
<proteinExistence type="predicted"/>
<dbReference type="EMBL" id="AP019774">
    <property type="protein sequence ID" value="BCD70084.1"/>
    <property type="molecule type" value="Genomic_DNA"/>
</dbReference>
<protein>
    <submittedName>
        <fullName evidence="2">Uncharacterized protein</fullName>
    </submittedName>
</protein>
<organism evidence="2 3">
    <name type="scientific">Helicobacter suis</name>
    <dbReference type="NCBI Taxonomy" id="104628"/>
    <lineage>
        <taxon>Bacteria</taxon>
        <taxon>Pseudomonadati</taxon>
        <taxon>Campylobacterota</taxon>
        <taxon>Epsilonproteobacteria</taxon>
        <taxon>Campylobacterales</taxon>
        <taxon>Helicobacteraceae</taxon>
        <taxon>Helicobacter</taxon>
    </lineage>
</organism>
<sequence length="123" mass="13852">MDLLVYHLKQEDFQKFQDAVAPFGVVISVLPKAKSVPRASVLQRLSKEPVKVRLPLTGGALSTNLADTHPYKQAHSCNSYHNPLNTHRQSHNRQIKGDDSSRVTNKPWRHYNTGSDSGFDMDI</sequence>
<evidence type="ECO:0000313" key="2">
    <source>
        <dbReference type="EMBL" id="BCD70084.1"/>
    </source>
</evidence>
<evidence type="ECO:0000256" key="1">
    <source>
        <dbReference type="SAM" id="MobiDB-lite"/>
    </source>
</evidence>
<feature type="region of interest" description="Disordered" evidence="1">
    <location>
        <begin position="72"/>
        <end position="123"/>
    </location>
</feature>
<reference evidence="2 3" key="1">
    <citation type="submission" date="2019-06" db="EMBL/GenBank/DDBJ databases">
        <title>Complete genome sequence of Helicobacter suis SNTW101c.</title>
        <authorList>
            <person name="Rimbara E."/>
            <person name="Suzuki M."/>
            <person name="Matsui H."/>
            <person name="Nakamura M."/>
            <person name="Mori S."/>
            <person name="Shibayama K."/>
        </authorList>
    </citation>
    <scope>NUCLEOTIDE SEQUENCE [LARGE SCALE GENOMIC DNA]</scope>
    <source>
        <strain evidence="2 3">SNTW101c</strain>
    </source>
</reference>
<gene>
    <name evidence="2" type="ORF">SNTW_07290</name>
</gene>
<dbReference type="RefSeq" id="WP_064430239.1">
    <property type="nucleotide sequence ID" value="NZ_AP019774.1"/>
</dbReference>
<evidence type="ECO:0000313" key="3">
    <source>
        <dbReference type="Proteomes" id="UP000317935"/>
    </source>
</evidence>
<dbReference type="AlphaFoldDB" id="A0A6J4CYA6"/>
<dbReference type="OrthoDB" id="5324962at2"/>
<accession>A0A6J4CYA6</accession>